<dbReference type="InterPro" id="IPR018188">
    <property type="entry name" value="RNase_T2_His_AS_1"/>
</dbReference>
<comment type="similarity">
    <text evidence="1 2">Belongs to the RNase T2 family.</text>
</comment>
<sequence>MRRRLGAALAGLVALLLPAGPTLAQERGRPGDFDFYVLALSWSPAFCEATGAARGSRQCDPGRRLGFVVHGLWPQYERGYPTECDSRPPPRYVVEETSDIFPDAGLARHQWRRHGTCSGLDPGSYFRAVRRAREMVRIPDPLQSLSRDGQTTGASVERAFAEVNPGLRPDMMAVTCRRGELREVRICLEKDLSGFRRCPQVDREACRFGPIRVTAPR</sequence>
<dbReference type="PANTHER" id="PTHR11240:SF22">
    <property type="entry name" value="RIBONUCLEASE T2"/>
    <property type="match status" value="1"/>
</dbReference>
<protein>
    <submittedName>
        <fullName evidence="4">Ribonuclease T2</fullName>
    </submittedName>
</protein>
<feature type="chain" id="PRO_5032785664" evidence="3">
    <location>
        <begin position="25"/>
        <end position="217"/>
    </location>
</feature>
<dbReference type="InterPro" id="IPR039378">
    <property type="entry name" value="RNase_T2_prok"/>
</dbReference>
<dbReference type="AlphaFoldDB" id="A0A849HVB4"/>
<dbReference type="GO" id="GO:0003723">
    <property type="term" value="F:RNA binding"/>
    <property type="evidence" value="ECO:0007669"/>
    <property type="project" value="InterPro"/>
</dbReference>
<keyword evidence="5" id="KW-1185">Reference proteome</keyword>
<dbReference type="Gene3D" id="3.90.730.10">
    <property type="entry name" value="Ribonuclease T2-like"/>
    <property type="match status" value="1"/>
</dbReference>
<dbReference type="EMBL" id="JABEPP010000001">
    <property type="protein sequence ID" value="NNM71052.1"/>
    <property type="molecule type" value="Genomic_DNA"/>
</dbReference>
<evidence type="ECO:0000256" key="1">
    <source>
        <dbReference type="ARBA" id="ARBA00007469"/>
    </source>
</evidence>
<dbReference type="GO" id="GO:0033897">
    <property type="term" value="F:ribonuclease T2 activity"/>
    <property type="evidence" value="ECO:0007669"/>
    <property type="project" value="InterPro"/>
</dbReference>
<dbReference type="PROSITE" id="PS00530">
    <property type="entry name" value="RNASE_T2_1"/>
    <property type="match status" value="1"/>
</dbReference>
<comment type="caution">
    <text evidence="4">The sequence shown here is derived from an EMBL/GenBank/DDBJ whole genome shotgun (WGS) entry which is preliminary data.</text>
</comment>
<dbReference type="GO" id="GO:0006401">
    <property type="term" value="P:RNA catabolic process"/>
    <property type="evidence" value="ECO:0007669"/>
    <property type="project" value="TreeGrafter"/>
</dbReference>
<dbReference type="CDD" id="cd01062">
    <property type="entry name" value="RNase_T2_prok"/>
    <property type="match status" value="1"/>
</dbReference>
<dbReference type="Proteomes" id="UP000564885">
    <property type="component" value="Unassembled WGS sequence"/>
</dbReference>
<dbReference type="InterPro" id="IPR033130">
    <property type="entry name" value="RNase_T2_His_AS_2"/>
</dbReference>
<feature type="signal peptide" evidence="3">
    <location>
        <begin position="1"/>
        <end position="24"/>
    </location>
</feature>
<accession>A0A849HVB4</accession>
<evidence type="ECO:0000313" key="4">
    <source>
        <dbReference type="EMBL" id="NNM71052.1"/>
    </source>
</evidence>
<dbReference type="RefSeq" id="WP_171216558.1">
    <property type="nucleotide sequence ID" value="NZ_JABEPP010000001.1"/>
</dbReference>
<dbReference type="InterPro" id="IPR036430">
    <property type="entry name" value="RNase_T2-like_sf"/>
</dbReference>
<dbReference type="Pfam" id="PF00445">
    <property type="entry name" value="Ribonuclease_T2"/>
    <property type="match status" value="1"/>
</dbReference>
<evidence type="ECO:0000256" key="2">
    <source>
        <dbReference type="RuleBase" id="RU004328"/>
    </source>
</evidence>
<dbReference type="PROSITE" id="PS00531">
    <property type="entry name" value="RNASE_T2_2"/>
    <property type="match status" value="1"/>
</dbReference>
<proteinExistence type="inferred from homology"/>
<name>A0A849HVB4_9HYPH</name>
<dbReference type="SUPFAM" id="SSF55895">
    <property type="entry name" value="Ribonuclease Rh-like"/>
    <property type="match status" value="1"/>
</dbReference>
<keyword evidence="3" id="KW-0732">Signal</keyword>
<reference evidence="4 5" key="1">
    <citation type="submission" date="2020-04" db="EMBL/GenBank/DDBJ databases">
        <title>Enterovirga sp. isolate from soil.</title>
        <authorList>
            <person name="Chea S."/>
            <person name="Kim D.-U."/>
        </authorList>
    </citation>
    <scope>NUCLEOTIDE SEQUENCE [LARGE SCALE GENOMIC DNA]</scope>
    <source>
        <strain evidence="4 5">DB1703</strain>
    </source>
</reference>
<organism evidence="4 5">
    <name type="scientific">Enterovirga aerilata</name>
    <dbReference type="NCBI Taxonomy" id="2730920"/>
    <lineage>
        <taxon>Bacteria</taxon>
        <taxon>Pseudomonadati</taxon>
        <taxon>Pseudomonadota</taxon>
        <taxon>Alphaproteobacteria</taxon>
        <taxon>Hyphomicrobiales</taxon>
        <taxon>Methylobacteriaceae</taxon>
        <taxon>Enterovirga</taxon>
    </lineage>
</organism>
<evidence type="ECO:0000256" key="3">
    <source>
        <dbReference type="SAM" id="SignalP"/>
    </source>
</evidence>
<evidence type="ECO:0000313" key="5">
    <source>
        <dbReference type="Proteomes" id="UP000564885"/>
    </source>
</evidence>
<gene>
    <name evidence="4" type="ORF">HJG44_01400</name>
</gene>
<dbReference type="PANTHER" id="PTHR11240">
    <property type="entry name" value="RIBONUCLEASE T2"/>
    <property type="match status" value="1"/>
</dbReference>
<dbReference type="InterPro" id="IPR001568">
    <property type="entry name" value="RNase_T2-like"/>
</dbReference>